<dbReference type="EMBL" id="KL596696">
    <property type="protein sequence ID" value="KER28592.1"/>
    <property type="molecule type" value="Genomic_DNA"/>
</dbReference>
<dbReference type="GeneID" id="20318817"/>
<gene>
    <name evidence="1" type="ORF">T265_04635</name>
</gene>
<accession>A0A074ZRY6</accession>
<protein>
    <submittedName>
        <fullName evidence="1">Uncharacterized protein</fullName>
    </submittedName>
</protein>
<keyword evidence="2" id="KW-1185">Reference proteome</keyword>
<dbReference type="RefSeq" id="XP_009167681.1">
    <property type="nucleotide sequence ID" value="XM_009169417.1"/>
</dbReference>
<evidence type="ECO:0000313" key="1">
    <source>
        <dbReference type="EMBL" id="KER28592.1"/>
    </source>
</evidence>
<name>A0A074ZRY6_OPIVI</name>
<evidence type="ECO:0000313" key="2">
    <source>
        <dbReference type="Proteomes" id="UP000054324"/>
    </source>
</evidence>
<dbReference type="AlphaFoldDB" id="A0A074ZRY6"/>
<sequence>MPNPEWRRQRSDQPFSWQRGGREITKSLSAVCATRFPGWGVCDPHCACLETLPTDVSGDLVFGFSRETQLNLSFMIF</sequence>
<dbReference type="CTD" id="20318817"/>
<dbReference type="KEGG" id="ovi:T265_04635"/>
<dbReference type="OrthoDB" id="6229751at2759"/>
<proteinExistence type="predicted"/>
<dbReference type="Proteomes" id="UP000054324">
    <property type="component" value="Unassembled WGS sequence"/>
</dbReference>
<organism evidence="1 2">
    <name type="scientific">Opisthorchis viverrini</name>
    <name type="common">Southeast Asian liver fluke</name>
    <dbReference type="NCBI Taxonomy" id="6198"/>
    <lineage>
        <taxon>Eukaryota</taxon>
        <taxon>Metazoa</taxon>
        <taxon>Spiralia</taxon>
        <taxon>Lophotrochozoa</taxon>
        <taxon>Platyhelminthes</taxon>
        <taxon>Trematoda</taxon>
        <taxon>Digenea</taxon>
        <taxon>Opisthorchiida</taxon>
        <taxon>Opisthorchiata</taxon>
        <taxon>Opisthorchiidae</taxon>
        <taxon>Opisthorchis</taxon>
    </lineage>
</organism>
<reference evidence="1 2" key="1">
    <citation type="submission" date="2013-11" db="EMBL/GenBank/DDBJ databases">
        <title>Opisthorchis viverrini - life in the bile duct.</title>
        <authorList>
            <person name="Young N.D."/>
            <person name="Nagarajan N."/>
            <person name="Lin S.J."/>
            <person name="Korhonen P.K."/>
            <person name="Jex A.R."/>
            <person name="Hall R.S."/>
            <person name="Safavi-Hemami H."/>
            <person name="Kaewkong W."/>
            <person name="Bertrand D."/>
            <person name="Gao S."/>
            <person name="Seet Q."/>
            <person name="Wongkham S."/>
            <person name="Teh B.T."/>
            <person name="Wongkham C."/>
            <person name="Intapan P.M."/>
            <person name="Maleewong W."/>
            <person name="Yang X."/>
            <person name="Hu M."/>
            <person name="Wang Z."/>
            <person name="Hofmann A."/>
            <person name="Sternberg P.W."/>
            <person name="Tan P."/>
            <person name="Wang J."/>
            <person name="Gasser R.B."/>
        </authorList>
    </citation>
    <scope>NUCLEOTIDE SEQUENCE [LARGE SCALE GENOMIC DNA]</scope>
</reference>